<keyword evidence="5" id="KW-0349">Heme</keyword>
<comment type="subcellular location">
    <subcellularLocation>
        <location evidence="2">Cell membrane</location>
        <topology evidence="2">Multi-pass membrane protein</topology>
    </subcellularLocation>
</comment>
<evidence type="ECO:0000256" key="8">
    <source>
        <dbReference type="ARBA" id="ARBA00022982"/>
    </source>
</evidence>
<dbReference type="GO" id="GO:0005886">
    <property type="term" value="C:plasma membrane"/>
    <property type="evidence" value="ECO:0007669"/>
    <property type="project" value="UniProtKB-SubCell"/>
</dbReference>
<evidence type="ECO:0000256" key="10">
    <source>
        <dbReference type="ARBA" id="ARBA00023004"/>
    </source>
</evidence>
<evidence type="ECO:0000256" key="1">
    <source>
        <dbReference type="ARBA" id="ARBA00001970"/>
    </source>
</evidence>
<gene>
    <name evidence="15" type="ORF">C5F44_13015</name>
</gene>
<evidence type="ECO:0000256" key="5">
    <source>
        <dbReference type="ARBA" id="ARBA00022617"/>
    </source>
</evidence>
<dbReference type="RefSeq" id="WP_107673969.1">
    <property type="nucleotide sequence ID" value="NZ_PZKE01000012.1"/>
</dbReference>
<keyword evidence="3" id="KW-0813">Transport</keyword>
<feature type="transmembrane region" description="Helical" evidence="13">
    <location>
        <begin position="49"/>
        <end position="70"/>
    </location>
</feature>
<dbReference type="GO" id="GO:0046872">
    <property type="term" value="F:metal ion binding"/>
    <property type="evidence" value="ECO:0007669"/>
    <property type="project" value="UniProtKB-KW"/>
</dbReference>
<evidence type="ECO:0000256" key="6">
    <source>
        <dbReference type="ARBA" id="ARBA00022692"/>
    </source>
</evidence>
<evidence type="ECO:0000313" key="15">
    <source>
        <dbReference type="EMBL" id="PTE13711.1"/>
    </source>
</evidence>
<evidence type="ECO:0000256" key="4">
    <source>
        <dbReference type="ARBA" id="ARBA00022475"/>
    </source>
</evidence>
<feature type="transmembrane region" description="Helical" evidence="13">
    <location>
        <begin position="12"/>
        <end position="29"/>
    </location>
</feature>
<evidence type="ECO:0000259" key="14">
    <source>
        <dbReference type="Pfam" id="PF01292"/>
    </source>
</evidence>
<keyword evidence="9 13" id="KW-1133">Transmembrane helix</keyword>
<evidence type="ECO:0000313" key="16">
    <source>
        <dbReference type="Proteomes" id="UP000241362"/>
    </source>
</evidence>
<feature type="transmembrane region" description="Helical" evidence="13">
    <location>
        <begin position="90"/>
        <end position="111"/>
    </location>
</feature>
<evidence type="ECO:0000256" key="2">
    <source>
        <dbReference type="ARBA" id="ARBA00004651"/>
    </source>
</evidence>
<sequence>MTVRKGYNGAQIALHWLVALGVVFNYVVSEGMGDALDQKLEGHEITVGIAPLHVWVGVTVLVLAALRIVLRLTRGGPPAEPGPRGKAASALHGILYLLMVAVPIGGGLAWFGGIEAVGDGHALFANVLIILAGAHALIGLAHHYLLKDDILRRMMRPE</sequence>
<evidence type="ECO:0000256" key="11">
    <source>
        <dbReference type="ARBA" id="ARBA00023136"/>
    </source>
</evidence>
<keyword evidence="10" id="KW-0408">Iron</keyword>
<evidence type="ECO:0000256" key="3">
    <source>
        <dbReference type="ARBA" id="ARBA00022448"/>
    </source>
</evidence>
<comment type="caution">
    <text evidence="15">The sequence shown here is derived from an EMBL/GenBank/DDBJ whole genome shotgun (WGS) entry which is preliminary data.</text>
</comment>
<protein>
    <submittedName>
        <fullName evidence="15">Cytochrome b</fullName>
    </submittedName>
</protein>
<evidence type="ECO:0000256" key="12">
    <source>
        <dbReference type="ARBA" id="ARBA00037975"/>
    </source>
</evidence>
<keyword evidence="8" id="KW-0249">Electron transport</keyword>
<evidence type="ECO:0000256" key="13">
    <source>
        <dbReference type="SAM" id="Phobius"/>
    </source>
</evidence>
<feature type="domain" description="Cytochrome b561 bacterial/Ni-hydrogenase" evidence="14">
    <location>
        <begin position="7"/>
        <end position="156"/>
    </location>
</feature>
<dbReference type="PANTHER" id="PTHR30529">
    <property type="entry name" value="CYTOCHROME B561"/>
    <property type="match status" value="1"/>
</dbReference>
<reference evidence="15 16" key="1">
    <citation type="submission" date="2018-03" db="EMBL/GenBank/DDBJ databases">
        <title>Rhodobacter blasticus.</title>
        <authorList>
            <person name="Meyer T.E."/>
            <person name="Miller S."/>
            <person name="Lodha T."/>
            <person name="Gandham S."/>
            <person name="Chintalapati S."/>
            <person name="Chintalapati V.R."/>
        </authorList>
    </citation>
    <scope>NUCLEOTIDE SEQUENCE [LARGE SCALE GENOMIC DNA]</scope>
    <source>
        <strain evidence="15 16">DSM 2131</strain>
    </source>
</reference>
<dbReference type="PANTHER" id="PTHR30529:SF1">
    <property type="entry name" value="CYTOCHROME B561 HOMOLOG 2"/>
    <property type="match status" value="1"/>
</dbReference>
<dbReference type="SUPFAM" id="SSF81342">
    <property type="entry name" value="Transmembrane di-heme cytochromes"/>
    <property type="match status" value="1"/>
</dbReference>
<evidence type="ECO:0000256" key="9">
    <source>
        <dbReference type="ARBA" id="ARBA00022989"/>
    </source>
</evidence>
<name>A0A2T4J734_FUSBL</name>
<proteinExistence type="inferred from homology"/>
<evidence type="ECO:0000256" key="7">
    <source>
        <dbReference type="ARBA" id="ARBA00022723"/>
    </source>
</evidence>
<keyword evidence="7" id="KW-0479">Metal-binding</keyword>
<dbReference type="GO" id="GO:0020037">
    <property type="term" value="F:heme binding"/>
    <property type="evidence" value="ECO:0007669"/>
    <property type="project" value="TreeGrafter"/>
</dbReference>
<dbReference type="GO" id="GO:0009055">
    <property type="term" value="F:electron transfer activity"/>
    <property type="evidence" value="ECO:0007669"/>
    <property type="project" value="InterPro"/>
</dbReference>
<dbReference type="EMBL" id="PZKE01000012">
    <property type="protein sequence ID" value="PTE13711.1"/>
    <property type="molecule type" value="Genomic_DNA"/>
</dbReference>
<dbReference type="Pfam" id="PF01292">
    <property type="entry name" value="Ni_hydr_CYTB"/>
    <property type="match status" value="1"/>
</dbReference>
<dbReference type="InterPro" id="IPR052168">
    <property type="entry name" value="Cytochrome_b561_oxidase"/>
</dbReference>
<dbReference type="InterPro" id="IPR011577">
    <property type="entry name" value="Cyt_b561_bac/Ni-Hgenase"/>
</dbReference>
<dbReference type="Proteomes" id="UP000241362">
    <property type="component" value="Unassembled WGS sequence"/>
</dbReference>
<keyword evidence="4" id="KW-1003">Cell membrane</keyword>
<accession>A0A2T4J734</accession>
<dbReference type="GO" id="GO:0022904">
    <property type="term" value="P:respiratory electron transport chain"/>
    <property type="evidence" value="ECO:0007669"/>
    <property type="project" value="InterPro"/>
</dbReference>
<keyword evidence="6 13" id="KW-0812">Transmembrane</keyword>
<keyword evidence="16" id="KW-1185">Reference proteome</keyword>
<comment type="cofactor">
    <cofactor evidence="1">
        <name>heme b</name>
        <dbReference type="ChEBI" id="CHEBI:60344"/>
    </cofactor>
</comment>
<feature type="transmembrane region" description="Helical" evidence="13">
    <location>
        <begin position="123"/>
        <end position="146"/>
    </location>
</feature>
<comment type="similarity">
    <text evidence="12">Belongs to the cytochrome b561 family.</text>
</comment>
<dbReference type="AlphaFoldDB" id="A0A2T4J734"/>
<keyword evidence="11 13" id="KW-0472">Membrane</keyword>
<organism evidence="15 16">
    <name type="scientific">Fuscovulum blasticum DSM 2131</name>
    <dbReference type="NCBI Taxonomy" id="1188250"/>
    <lineage>
        <taxon>Bacteria</taxon>
        <taxon>Pseudomonadati</taxon>
        <taxon>Pseudomonadota</taxon>
        <taxon>Alphaproteobacteria</taxon>
        <taxon>Rhodobacterales</taxon>
        <taxon>Paracoccaceae</taxon>
        <taxon>Pseudogemmobacter</taxon>
    </lineage>
</organism>
<dbReference type="InterPro" id="IPR016174">
    <property type="entry name" value="Di-haem_cyt_TM"/>
</dbReference>